<evidence type="ECO:0000256" key="1">
    <source>
        <dbReference type="SAM" id="MobiDB-lite"/>
    </source>
</evidence>
<name>A0ABX1SD96_9PSEU</name>
<sequence length="191" mass="20467">MERSNDAVAAMLQEYADLLAISGGDPFKGRAYEKAARTVAGYEGDVGSLDERGLDAIPGIGSSLAAKIAEFSRTGSVDELETLRARRNFFQGRPITGDDIKDVYRLGPTGQEMQQRDWATPLSCLGVLLLNATDAPIHFALPDRLARIPMRVVVDTGSSARQDQPAVDPHELSPRSFAVLRAERPGGAGSA</sequence>
<feature type="region of interest" description="Disordered" evidence="1">
    <location>
        <begin position="158"/>
        <end position="191"/>
    </location>
</feature>
<accession>A0ABX1SD96</accession>
<gene>
    <name evidence="3" type="ORF">HF526_14275</name>
</gene>
<evidence type="ECO:0000313" key="4">
    <source>
        <dbReference type="Proteomes" id="UP000820669"/>
    </source>
</evidence>
<comment type="caution">
    <text evidence="3">The sequence shown here is derived from an EMBL/GenBank/DDBJ whole genome shotgun (WGS) entry which is preliminary data.</text>
</comment>
<dbReference type="Gene3D" id="1.10.150.110">
    <property type="entry name" value="DNA polymerase beta, N-terminal domain-like"/>
    <property type="match status" value="1"/>
</dbReference>
<protein>
    <recommendedName>
        <fullName evidence="2">Crossover junction endonuclease MUS81-like HHH domain-containing protein</fullName>
    </recommendedName>
</protein>
<reference evidence="3 4" key="1">
    <citation type="submission" date="2020-04" db="EMBL/GenBank/DDBJ databases">
        <authorList>
            <person name="Klaysubun C."/>
            <person name="Duangmal K."/>
            <person name="Lipun K."/>
        </authorList>
    </citation>
    <scope>NUCLEOTIDE SEQUENCE [LARGE SCALE GENOMIC DNA]</scope>
    <source>
        <strain evidence="3 4">K10HN5</strain>
    </source>
</reference>
<dbReference type="InterPro" id="IPR027421">
    <property type="entry name" value="DNA_pol_lamdba_lyase_dom_sf"/>
</dbReference>
<dbReference type="Pfam" id="PF14716">
    <property type="entry name" value="HHH_8"/>
    <property type="match status" value="1"/>
</dbReference>
<evidence type="ECO:0000259" key="2">
    <source>
        <dbReference type="Pfam" id="PF14716"/>
    </source>
</evidence>
<dbReference type="InterPro" id="IPR010996">
    <property type="entry name" value="HHH_MUS81"/>
</dbReference>
<evidence type="ECO:0000313" key="3">
    <source>
        <dbReference type="EMBL" id="NMH98463.1"/>
    </source>
</evidence>
<dbReference type="Proteomes" id="UP000820669">
    <property type="component" value="Unassembled WGS sequence"/>
</dbReference>
<dbReference type="SUPFAM" id="SSF47802">
    <property type="entry name" value="DNA polymerase beta, N-terminal domain-like"/>
    <property type="match status" value="1"/>
</dbReference>
<organism evidence="3 4">
    <name type="scientific">Pseudonocardia acidicola</name>
    <dbReference type="NCBI Taxonomy" id="2724939"/>
    <lineage>
        <taxon>Bacteria</taxon>
        <taxon>Bacillati</taxon>
        <taxon>Actinomycetota</taxon>
        <taxon>Actinomycetes</taxon>
        <taxon>Pseudonocardiales</taxon>
        <taxon>Pseudonocardiaceae</taxon>
        <taxon>Pseudonocardia</taxon>
    </lineage>
</organism>
<dbReference type="SUPFAM" id="SSF51011">
    <property type="entry name" value="Glycosyl hydrolase domain"/>
    <property type="match status" value="1"/>
</dbReference>
<dbReference type="EMBL" id="JAAXLA010000023">
    <property type="protein sequence ID" value="NMH98463.1"/>
    <property type="molecule type" value="Genomic_DNA"/>
</dbReference>
<feature type="domain" description="Crossover junction endonuclease MUS81-like HHH" evidence="2">
    <location>
        <begin position="4"/>
        <end position="76"/>
    </location>
</feature>
<keyword evidence="4" id="KW-1185">Reference proteome</keyword>
<proteinExistence type="predicted"/>